<evidence type="ECO:0000256" key="4">
    <source>
        <dbReference type="ARBA" id="ARBA00022490"/>
    </source>
</evidence>
<evidence type="ECO:0000256" key="7">
    <source>
        <dbReference type="ARBA" id="ARBA00022806"/>
    </source>
</evidence>
<evidence type="ECO:0000259" key="16">
    <source>
        <dbReference type="PROSITE" id="PS51195"/>
    </source>
</evidence>
<evidence type="ECO:0000259" key="15">
    <source>
        <dbReference type="PROSITE" id="PS51194"/>
    </source>
</evidence>
<evidence type="ECO:0000256" key="12">
    <source>
        <dbReference type="PROSITE-ProRule" id="PRU00552"/>
    </source>
</evidence>
<feature type="short sequence motif" description="Q motif" evidence="12">
    <location>
        <begin position="92"/>
        <end position="120"/>
    </location>
</feature>
<dbReference type="InterPro" id="IPR001650">
    <property type="entry name" value="Helicase_C-like"/>
</dbReference>
<feature type="domain" description="Helicase ATP-binding" evidence="14">
    <location>
        <begin position="125"/>
        <end position="295"/>
    </location>
</feature>
<keyword evidence="18" id="KW-1185">Reference proteome</keyword>
<dbReference type="Proteomes" id="UP000299084">
    <property type="component" value="Unassembled WGS sequence"/>
</dbReference>
<keyword evidence="5" id="KW-0547">Nucleotide-binding</keyword>
<feature type="domain" description="Helicase ATP-binding" evidence="14">
    <location>
        <begin position="449"/>
        <end position="552"/>
    </location>
</feature>
<dbReference type="GO" id="GO:0005737">
    <property type="term" value="C:cytoplasm"/>
    <property type="evidence" value="ECO:0007669"/>
    <property type="project" value="UniProtKB-SubCell"/>
</dbReference>
<evidence type="ECO:0000256" key="8">
    <source>
        <dbReference type="ARBA" id="ARBA00022840"/>
    </source>
</evidence>
<feature type="domain" description="DEAD-box RNA helicase Q" evidence="16">
    <location>
        <begin position="92"/>
        <end position="120"/>
    </location>
</feature>
<dbReference type="InterPro" id="IPR014014">
    <property type="entry name" value="RNA_helicase_DEAD_Q_motif"/>
</dbReference>
<dbReference type="PROSITE" id="PS51192">
    <property type="entry name" value="HELICASE_ATP_BIND_1"/>
    <property type="match status" value="2"/>
</dbReference>
<dbReference type="EC" id="3.6.4.13" evidence="3"/>
<sequence length="736" mass="83248">MATDSWALAVDEQEAAAESLSNLNLKEEKIKPDANGAVVKTNANAEKTDEEEKEDRAAQSLLNKLIRSNLVDNTNQVEVLQRDPNSPLYSVKSFEELRLKPQLLQGVYAMGFNRPSKIQENALPLMLAEPPQNLIAQSQSGTGKTAAFVLAMLSQVEPANRYPQCLCLSPTYELALQTGKVIEQMGKFYPELKLAYAVRGNKLERGQKISEHIVIGTPGTVLDWCSKLKFIDPKKIKVFVLDEADVMIATQGHQDQSIRIQRMLPRNCQMLLFSATFEDSVWKFAQKVVPDPNIIKLKREEETLDTIKQYYVLCNNRDEKFQALCNLYGAITIAQAMIFCHTRKTASWLAAELSKEGHQVALLSGEMVVEQRAAVIERFREGKEKVLVTTNVCARGIDVEQVSVVINFDLPVDKDGNPDNETYLHRIGRTGRFGKRGLAVNMVDSKHSMNILNRIQEHFMERGQKISEHIVIGTPGTVLDWCSKLKFIDPKKIKVFVLDEADVMIATQGHQDQSIRIQRMLPRNCQMLLFSATFEDSVWKFAQKVVPDPNIIKLKREEETLDTIKQYYVLCNNRDEKFQALCNLYGAITIAQAMIFCHTRKTASWLAAELSKEGHQVALLSGEMVVEQRAAVIERFREGKEKVLVTTNVCARGIDVEQVSVVINFDLPVDKDGNPDNETYLHRIGRTGRFGKRGLAVNMVDSKHSMNILNRIQEHFNKKIERLDTDDLDEIEKIAN</sequence>
<comment type="catalytic activity">
    <reaction evidence="11">
        <text>ATP + H2O = ADP + phosphate + H(+)</text>
        <dbReference type="Rhea" id="RHEA:13065"/>
        <dbReference type="ChEBI" id="CHEBI:15377"/>
        <dbReference type="ChEBI" id="CHEBI:15378"/>
        <dbReference type="ChEBI" id="CHEBI:30616"/>
        <dbReference type="ChEBI" id="CHEBI:43474"/>
        <dbReference type="ChEBI" id="CHEBI:456216"/>
        <dbReference type="EC" id="3.6.4.13"/>
    </reaction>
</comment>
<evidence type="ECO:0000256" key="13">
    <source>
        <dbReference type="SAM" id="MobiDB-lite"/>
    </source>
</evidence>
<dbReference type="GO" id="GO:0003723">
    <property type="term" value="F:RNA binding"/>
    <property type="evidence" value="ECO:0007669"/>
    <property type="project" value="UniProtKB-KW"/>
</dbReference>
<comment type="caution">
    <text evidence="17">The sequence shown here is derived from an EMBL/GenBank/DDBJ whole genome shotgun (WGS) entry which is preliminary data.</text>
</comment>
<evidence type="ECO:0000256" key="9">
    <source>
        <dbReference type="ARBA" id="ARBA00022884"/>
    </source>
</evidence>
<evidence type="ECO:0000256" key="10">
    <source>
        <dbReference type="ARBA" id="ARBA00023242"/>
    </source>
</evidence>
<evidence type="ECO:0000259" key="14">
    <source>
        <dbReference type="PROSITE" id="PS51192"/>
    </source>
</evidence>
<evidence type="ECO:0000313" key="18">
    <source>
        <dbReference type="Proteomes" id="UP000299084"/>
    </source>
</evidence>
<feature type="region of interest" description="Disordered" evidence="13">
    <location>
        <begin position="36"/>
        <end position="55"/>
    </location>
</feature>
<feature type="domain" description="Helicase C-terminal" evidence="15">
    <location>
        <begin position="563"/>
        <end position="731"/>
    </location>
</feature>
<dbReference type="InterPro" id="IPR011545">
    <property type="entry name" value="DEAD/DEAH_box_helicase_dom"/>
</dbReference>
<dbReference type="GO" id="GO:0005634">
    <property type="term" value="C:nucleus"/>
    <property type="evidence" value="ECO:0007669"/>
    <property type="project" value="UniProtKB-SubCell"/>
</dbReference>
<dbReference type="PANTHER" id="PTHR47958">
    <property type="entry name" value="ATP-DEPENDENT RNA HELICASE DBP3"/>
    <property type="match status" value="1"/>
</dbReference>
<organism evidence="17 18">
    <name type="scientific">Camelus dromedarius</name>
    <name type="common">Dromedary</name>
    <name type="synonym">Arabian camel</name>
    <dbReference type="NCBI Taxonomy" id="9838"/>
    <lineage>
        <taxon>Eukaryota</taxon>
        <taxon>Metazoa</taxon>
        <taxon>Chordata</taxon>
        <taxon>Craniata</taxon>
        <taxon>Vertebrata</taxon>
        <taxon>Euteleostomi</taxon>
        <taxon>Mammalia</taxon>
        <taxon>Eutheria</taxon>
        <taxon>Laurasiatheria</taxon>
        <taxon>Artiodactyla</taxon>
        <taxon>Tylopoda</taxon>
        <taxon>Camelidae</taxon>
        <taxon>Camelus</taxon>
    </lineage>
</organism>
<evidence type="ECO:0000256" key="3">
    <source>
        <dbReference type="ARBA" id="ARBA00012552"/>
    </source>
</evidence>
<dbReference type="Pfam" id="PF00270">
    <property type="entry name" value="DEAD"/>
    <property type="match status" value="2"/>
</dbReference>
<dbReference type="GO" id="GO:0005524">
    <property type="term" value="F:ATP binding"/>
    <property type="evidence" value="ECO:0007669"/>
    <property type="project" value="UniProtKB-KW"/>
</dbReference>
<dbReference type="InterPro" id="IPR027417">
    <property type="entry name" value="P-loop_NTPase"/>
</dbReference>
<reference evidence="17 18" key="1">
    <citation type="journal article" date="2019" name="Mol. Ecol. Resour.">
        <title>Improving Illumina assemblies with Hi-C and long reads: an example with the North African dromedary.</title>
        <authorList>
            <person name="Elbers J.P."/>
            <person name="Rogers M.F."/>
            <person name="Perelman P.L."/>
            <person name="Proskuryakova A.A."/>
            <person name="Serdyukova N.A."/>
            <person name="Johnson W.E."/>
            <person name="Horin P."/>
            <person name="Corander J."/>
            <person name="Murphy D."/>
            <person name="Burger P.A."/>
        </authorList>
    </citation>
    <scope>NUCLEOTIDE SEQUENCE [LARGE SCALE GENOMIC DNA]</scope>
    <source>
        <strain evidence="17">Drom800</strain>
        <tissue evidence="17">Blood</tissue>
    </source>
</reference>
<dbReference type="Gene3D" id="3.40.50.300">
    <property type="entry name" value="P-loop containing nucleotide triphosphate hydrolases"/>
    <property type="match status" value="4"/>
</dbReference>
<dbReference type="GO" id="GO:0016787">
    <property type="term" value="F:hydrolase activity"/>
    <property type="evidence" value="ECO:0007669"/>
    <property type="project" value="UniProtKB-KW"/>
</dbReference>
<dbReference type="GO" id="GO:0003724">
    <property type="term" value="F:RNA helicase activity"/>
    <property type="evidence" value="ECO:0007669"/>
    <property type="project" value="UniProtKB-EC"/>
</dbReference>
<feature type="domain" description="Helicase C-terminal" evidence="15">
    <location>
        <begin position="306"/>
        <end position="474"/>
    </location>
</feature>
<accession>A0A5N4DU69</accession>
<dbReference type="PROSITE" id="PS51194">
    <property type="entry name" value="HELICASE_CTER"/>
    <property type="match status" value="2"/>
</dbReference>
<dbReference type="SMART" id="SM00487">
    <property type="entry name" value="DEXDc"/>
    <property type="match status" value="2"/>
</dbReference>
<dbReference type="InterPro" id="IPR014001">
    <property type="entry name" value="Helicase_ATP-bd"/>
</dbReference>
<evidence type="ECO:0000256" key="6">
    <source>
        <dbReference type="ARBA" id="ARBA00022801"/>
    </source>
</evidence>
<dbReference type="AlphaFoldDB" id="A0A5N4DU69"/>
<dbReference type="EMBL" id="JWIN03000009">
    <property type="protein sequence ID" value="KAB1274708.1"/>
    <property type="molecule type" value="Genomic_DNA"/>
</dbReference>
<evidence type="ECO:0000256" key="5">
    <source>
        <dbReference type="ARBA" id="ARBA00022741"/>
    </source>
</evidence>
<evidence type="ECO:0000313" key="17">
    <source>
        <dbReference type="EMBL" id="KAB1274708.1"/>
    </source>
</evidence>
<keyword evidence="6" id="KW-0378">Hydrolase</keyword>
<dbReference type="SUPFAM" id="SSF52540">
    <property type="entry name" value="P-loop containing nucleoside triphosphate hydrolases"/>
    <property type="match status" value="2"/>
</dbReference>
<comment type="subcellular location">
    <subcellularLocation>
        <location evidence="2">Cytoplasm</location>
    </subcellularLocation>
    <subcellularLocation>
        <location evidence="1">Nucleus</location>
    </subcellularLocation>
</comment>
<keyword evidence="4" id="KW-0963">Cytoplasm</keyword>
<evidence type="ECO:0000256" key="2">
    <source>
        <dbReference type="ARBA" id="ARBA00004496"/>
    </source>
</evidence>
<dbReference type="Gene3D" id="6.10.250.2170">
    <property type="match status" value="1"/>
</dbReference>
<proteinExistence type="predicted"/>
<dbReference type="FunFam" id="3.40.50.300:FF:000357">
    <property type="entry name" value="ATP-dependent RNA helicase DDX19B"/>
    <property type="match status" value="1"/>
</dbReference>
<gene>
    <name evidence="17" type="ORF">Cadr_000011147</name>
</gene>
<dbReference type="CDD" id="cd18787">
    <property type="entry name" value="SF2_C_DEAD"/>
    <property type="match status" value="2"/>
</dbReference>
<evidence type="ECO:0000256" key="11">
    <source>
        <dbReference type="ARBA" id="ARBA00047984"/>
    </source>
</evidence>
<dbReference type="FunFam" id="3.40.50.300:FF:000318">
    <property type="entry name" value="ATP-dependent RNA helicase DDX19B"/>
    <property type="match status" value="2"/>
</dbReference>
<keyword evidence="8" id="KW-0067">ATP-binding</keyword>
<dbReference type="SMART" id="SM00490">
    <property type="entry name" value="HELICc"/>
    <property type="match status" value="2"/>
</dbReference>
<evidence type="ECO:0000256" key="1">
    <source>
        <dbReference type="ARBA" id="ARBA00004123"/>
    </source>
</evidence>
<dbReference type="PROSITE" id="PS51195">
    <property type="entry name" value="Q_MOTIF"/>
    <property type="match status" value="1"/>
</dbReference>
<name>A0A5N4DU69_CAMDR</name>
<keyword evidence="9" id="KW-0694">RNA-binding</keyword>
<protein>
    <recommendedName>
        <fullName evidence="3">RNA helicase</fullName>
        <ecNumber evidence="3">3.6.4.13</ecNumber>
    </recommendedName>
</protein>
<keyword evidence="10" id="KW-0539">Nucleus</keyword>
<dbReference type="Pfam" id="PF00271">
    <property type="entry name" value="Helicase_C"/>
    <property type="match status" value="2"/>
</dbReference>
<keyword evidence="7 17" id="KW-0347">Helicase</keyword>